<feature type="domain" description="RNA polymerase sigma-70 region 2" evidence="5">
    <location>
        <begin position="24"/>
        <end position="89"/>
    </location>
</feature>
<comment type="caution">
    <text evidence="6">The sequence shown here is derived from an EMBL/GenBank/DDBJ whole genome shotgun (WGS) entry which is preliminary data.</text>
</comment>
<keyword evidence="7" id="KW-1185">Reference proteome</keyword>
<keyword evidence="3" id="KW-0731">Sigma factor</keyword>
<dbReference type="NCBIfam" id="TIGR02937">
    <property type="entry name" value="sigma70-ECF"/>
    <property type="match status" value="1"/>
</dbReference>
<dbReference type="Proteomes" id="UP001467690">
    <property type="component" value="Unassembled WGS sequence"/>
</dbReference>
<evidence type="ECO:0000256" key="2">
    <source>
        <dbReference type="ARBA" id="ARBA00023015"/>
    </source>
</evidence>
<dbReference type="InterPro" id="IPR007627">
    <property type="entry name" value="RNA_pol_sigma70_r2"/>
</dbReference>
<gene>
    <name evidence="6" type="ORF">ABS311_20995</name>
</gene>
<dbReference type="EMBL" id="JBELOE010000296">
    <property type="protein sequence ID" value="MER2494359.1"/>
    <property type="molecule type" value="Genomic_DNA"/>
</dbReference>
<dbReference type="SUPFAM" id="SSF88659">
    <property type="entry name" value="Sigma3 and sigma4 domains of RNA polymerase sigma factors"/>
    <property type="match status" value="1"/>
</dbReference>
<evidence type="ECO:0000256" key="1">
    <source>
        <dbReference type="ARBA" id="ARBA00010641"/>
    </source>
</evidence>
<evidence type="ECO:0000259" key="5">
    <source>
        <dbReference type="Pfam" id="PF04542"/>
    </source>
</evidence>
<dbReference type="Gene3D" id="1.10.1740.10">
    <property type="match status" value="1"/>
</dbReference>
<evidence type="ECO:0000256" key="3">
    <source>
        <dbReference type="ARBA" id="ARBA00023082"/>
    </source>
</evidence>
<proteinExistence type="inferred from homology"/>
<dbReference type="InterPro" id="IPR013324">
    <property type="entry name" value="RNA_pol_sigma_r3/r4-like"/>
</dbReference>
<keyword evidence="2" id="KW-0805">Transcription regulation</keyword>
<dbReference type="PANTHER" id="PTHR43133">
    <property type="entry name" value="RNA POLYMERASE ECF-TYPE SIGMA FACTO"/>
    <property type="match status" value="1"/>
</dbReference>
<sequence length="187" mass="22032">MKFDDDRKIITLAQCGDDSAFAEIIRRYASDVRAFLAIRMKLVSDADDLAQEAFIIAHRKLKEFDINRPIRPWLKGIALNQLKDYYRKLNTQVNLDISDFEEILIDEIEHELKNNDENTMLDALEQCLQKVDGKYHQLIIQHYSEGYTVDELTKLHQVKHSAMTMRLHRIREKLRNCIDKRLKESTA</sequence>
<evidence type="ECO:0000313" key="7">
    <source>
        <dbReference type="Proteomes" id="UP001467690"/>
    </source>
</evidence>
<evidence type="ECO:0000313" key="6">
    <source>
        <dbReference type="EMBL" id="MER2494359.1"/>
    </source>
</evidence>
<dbReference type="Gene3D" id="1.10.10.10">
    <property type="entry name" value="Winged helix-like DNA-binding domain superfamily/Winged helix DNA-binding domain"/>
    <property type="match status" value="1"/>
</dbReference>
<name>A0ABV1RN45_9ALTE</name>
<dbReference type="SUPFAM" id="SSF88946">
    <property type="entry name" value="Sigma2 domain of RNA polymerase sigma factors"/>
    <property type="match status" value="1"/>
</dbReference>
<accession>A0ABV1RN45</accession>
<protein>
    <submittedName>
        <fullName evidence="6">RNA polymerase sigma factor</fullName>
    </submittedName>
</protein>
<dbReference type="InterPro" id="IPR039425">
    <property type="entry name" value="RNA_pol_sigma-70-like"/>
</dbReference>
<dbReference type="PANTHER" id="PTHR43133:SF51">
    <property type="entry name" value="RNA POLYMERASE SIGMA FACTOR"/>
    <property type="match status" value="1"/>
</dbReference>
<reference evidence="6 7" key="1">
    <citation type="submission" date="2024-06" db="EMBL/GenBank/DDBJ databases">
        <authorList>
            <person name="Chen R.Y."/>
        </authorList>
    </citation>
    <scope>NUCLEOTIDE SEQUENCE [LARGE SCALE GENOMIC DNA]</scope>
    <source>
        <strain evidence="6 7">D2</strain>
    </source>
</reference>
<comment type="similarity">
    <text evidence="1">Belongs to the sigma-70 factor family. ECF subfamily.</text>
</comment>
<dbReference type="Pfam" id="PF04542">
    <property type="entry name" value="Sigma70_r2"/>
    <property type="match status" value="1"/>
</dbReference>
<dbReference type="InterPro" id="IPR014284">
    <property type="entry name" value="RNA_pol_sigma-70_dom"/>
</dbReference>
<evidence type="ECO:0000256" key="4">
    <source>
        <dbReference type="ARBA" id="ARBA00023163"/>
    </source>
</evidence>
<keyword evidence="4" id="KW-0804">Transcription</keyword>
<organism evidence="6 7">
    <name type="scientific">Catenovulum sediminis</name>
    <dbReference type="NCBI Taxonomy" id="1740262"/>
    <lineage>
        <taxon>Bacteria</taxon>
        <taxon>Pseudomonadati</taxon>
        <taxon>Pseudomonadota</taxon>
        <taxon>Gammaproteobacteria</taxon>
        <taxon>Alteromonadales</taxon>
        <taxon>Alteromonadaceae</taxon>
        <taxon>Catenovulum</taxon>
    </lineage>
</organism>
<dbReference type="InterPro" id="IPR036388">
    <property type="entry name" value="WH-like_DNA-bd_sf"/>
</dbReference>
<dbReference type="InterPro" id="IPR013325">
    <property type="entry name" value="RNA_pol_sigma_r2"/>
</dbReference>
<dbReference type="RefSeq" id="WP_350403386.1">
    <property type="nucleotide sequence ID" value="NZ_JBELOE010000296.1"/>
</dbReference>